<accession>A0A284QPS2</accession>
<organism evidence="2 3">
    <name type="scientific">Armillaria ostoyae</name>
    <name type="common">Armillaria root rot fungus</name>
    <dbReference type="NCBI Taxonomy" id="47428"/>
    <lineage>
        <taxon>Eukaryota</taxon>
        <taxon>Fungi</taxon>
        <taxon>Dikarya</taxon>
        <taxon>Basidiomycota</taxon>
        <taxon>Agaricomycotina</taxon>
        <taxon>Agaricomycetes</taxon>
        <taxon>Agaricomycetidae</taxon>
        <taxon>Agaricales</taxon>
        <taxon>Marasmiineae</taxon>
        <taxon>Physalacriaceae</taxon>
        <taxon>Armillaria</taxon>
    </lineage>
</organism>
<dbReference type="Proteomes" id="UP000219338">
    <property type="component" value="Unassembled WGS sequence"/>
</dbReference>
<feature type="region of interest" description="Disordered" evidence="1">
    <location>
        <begin position="1"/>
        <end position="47"/>
    </location>
</feature>
<feature type="compositionally biased region" description="Basic and acidic residues" evidence="1">
    <location>
        <begin position="78"/>
        <end position="90"/>
    </location>
</feature>
<sequence>MDSSVSSGTDNASNNQMRSGGMRGSHANSGTTVTPITKGASKPKSSGLLTRLKIFFKRMSSNLKPSKGAVAPSQPQRVNEEAKVDRETIE</sequence>
<evidence type="ECO:0000256" key="1">
    <source>
        <dbReference type="SAM" id="MobiDB-lite"/>
    </source>
</evidence>
<protein>
    <submittedName>
        <fullName evidence="2">Uncharacterized protein</fullName>
    </submittedName>
</protein>
<evidence type="ECO:0000313" key="3">
    <source>
        <dbReference type="Proteomes" id="UP000219338"/>
    </source>
</evidence>
<dbReference type="AlphaFoldDB" id="A0A284QPS2"/>
<keyword evidence="3" id="KW-1185">Reference proteome</keyword>
<dbReference type="EMBL" id="FUEG01000001">
    <property type="protein sequence ID" value="SJK98472.1"/>
    <property type="molecule type" value="Genomic_DNA"/>
</dbReference>
<proteinExistence type="predicted"/>
<name>A0A284QPS2_ARMOS</name>
<feature type="compositionally biased region" description="Polar residues" evidence="1">
    <location>
        <begin position="26"/>
        <end position="35"/>
    </location>
</feature>
<feature type="region of interest" description="Disordered" evidence="1">
    <location>
        <begin position="61"/>
        <end position="90"/>
    </location>
</feature>
<reference evidence="3" key="1">
    <citation type="journal article" date="2017" name="Nat. Ecol. Evol.">
        <title>Genome expansion and lineage-specific genetic innovations in the forest pathogenic fungi Armillaria.</title>
        <authorList>
            <person name="Sipos G."/>
            <person name="Prasanna A.N."/>
            <person name="Walter M.C."/>
            <person name="O'Connor E."/>
            <person name="Balint B."/>
            <person name="Krizsan K."/>
            <person name="Kiss B."/>
            <person name="Hess J."/>
            <person name="Varga T."/>
            <person name="Slot J."/>
            <person name="Riley R."/>
            <person name="Boka B."/>
            <person name="Rigling D."/>
            <person name="Barry K."/>
            <person name="Lee J."/>
            <person name="Mihaltcheva S."/>
            <person name="LaButti K."/>
            <person name="Lipzen A."/>
            <person name="Waldron R."/>
            <person name="Moloney N.M."/>
            <person name="Sperisen C."/>
            <person name="Kredics L."/>
            <person name="Vagvoelgyi C."/>
            <person name="Patrignani A."/>
            <person name="Fitzpatrick D."/>
            <person name="Nagy I."/>
            <person name="Doyle S."/>
            <person name="Anderson J.B."/>
            <person name="Grigoriev I.V."/>
            <person name="Gueldener U."/>
            <person name="Muensterkoetter M."/>
            <person name="Nagy L.G."/>
        </authorList>
    </citation>
    <scope>NUCLEOTIDE SEQUENCE [LARGE SCALE GENOMIC DNA]</scope>
    <source>
        <strain evidence="3">C18/9</strain>
    </source>
</reference>
<gene>
    <name evidence="2" type="ORF">ARMOST_01740</name>
</gene>
<feature type="compositionally biased region" description="Polar residues" evidence="1">
    <location>
        <begin position="1"/>
        <end position="18"/>
    </location>
</feature>
<evidence type="ECO:0000313" key="2">
    <source>
        <dbReference type="EMBL" id="SJK98472.1"/>
    </source>
</evidence>